<gene>
    <name evidence="2" type="ORF">BJ971_004725</name>
</gene>
<protein>
    <submittedName>
        <fullName evidence="2">Uncharacterized protein</fullName>
    </submittedName>
</protein>
<dbReference type="EMBL" id="JACHNH010000001">
    <property type="protein sequence ID" value="MBB4764169.1"/>
    <property type="molecule type" value="Genomic_DNA"/>
</dbReference>
<proteinExistence type="predicted"/>
<feature type="transmembrane region" description="Helical" evidence="1">
    <location>
        <begin position="282"/>
        <end position="299"/>
    </location>
</feature>
<accession>A0A7W7I0M0</accession>
<dbReference type="RefSeq" id="WP_184995388.1">
    <property type="nucleotide sequence ID" value="NZ_BOMK01000069.1"/>
</dbReference>
<keyword evidence="1" id="KW-1133">Transmembrane helix</keyword>
<dbReference type="AlphaFoldDB" id="A0A7W7I0M0"/>
<feature type="transmembrane region" description="Helical" evidence="1">
    <location>
        <begin position="311"/>
        <end position="336"/>
    </location>
</feature>
<keyword evidence="3" id="KW-1185">Reference proteome</keyword>
<feature type="transmembrane region" description="Helical" evidence="1">
    <location>
        <begin position="203"/>
        <end position="225"/>
    </location>
</feature>
<organism evidence="2 3">
    <name type="scientific">Actinoplanes digitatis</name>
    <dbReference type="NCBI Taxonomy" id="1868"/>
    <lineage>
        <taxon>Bacteria</taxon>
        <taxon>Bacillati</taxon>
        <taxon>Actinomycetota</taxon>
        <taxon>Actinomycetes</taxon>
        <taxon>Micromonosporales</taxon>
        <taxon>Micromonosporaceae</taxon>
        <taxon>Actinoplanes</taxon>
    </lineage>
</organism>
<comment type="caution">
    <text evidence="2">The sequence shown here is derived from an EMBL/GenBank/DDBJ whole genome shotgun (WGS) entry which is preliminary data.</text>
</comment>
<evidence type="ECO:0000313" key="2">
    <source>
        <dbReference type="EMBL" id="MBB4764169.1"/>
    </source>
</evidence>
<sequence>MTDVASRLRPLDIPAIPAVGEIGGPTAGVWREGTLTRAAELETLSAWMCKHCSGSQYEALMDAVPVHLRAAREAALRIKPSGRPFHIAPSIQRAMSNLDAAEANLLGFAQPAYLLGQMPGLLNHVQRHLRPSDPRRQEFERIAQRLGAKDPDHALVDRAVRPIELEQADQIIESERRKIVTIVRGASSEALREQLRLRSFRNVLVAAVVGLMLLAIAIAVLGWLYPTRVPLCFQPSLESGESVVVCPTAYSDRLPADQQLGPELNERITQAAKPWDHLTVELIGLTAAAIAGAAAIGGFRGSSESLNLPVLLTLLKLPTGALTAFLGVLLIRGQFIPGLSALDTPAQILSWALVFGFAQHLFTRFVDQQGQTVLNNVRPPDKGEETGTR</sequence>
<reference evidence="2 3" key="1">
    <citation type="submission" date="2020-08" db="EMBL/GenBank/DDBJ databases">
        <title>Sequencing the genomes of 1000 actinobacteria strains.</title>
        <authorList>
            <person name="Klenk H.-P."/>
        </authorList>
    </citation>
    <scope>NUCLEOTIDE SEQUENCE [LARGE SCALE GENOMIC DNA]</scope>
    <source>
        <strain evidence="2 3">DSM 43149</strain>
    </source>
</reference>
<evidence type="ECO:0000313" key="3">
    <source>
        <dbReference type="Proteomes" id="UP000578112"/>
    </source>
</evidence>
<dbReference type="Proteomes" id="UP000578112">
    <property type="component" value="Unassembled WGS sequence"/>
</dbReference>
<keyword evidence="1" id="KW-0812">Transmembrane</keyword>
<name>A0A7W7I0M0_9ACTN</name>
<evidence type="ECO:0000256" key="1">
    <source>
        <dbReference type="SAM" id="Phobius"/>
    </source>
</evidence>
<keyword evidence="1" id="KW-0472">Membrane</keyword>